<evidence type="ECO:0000313" key="2">
    <source>
        <dbReference type="Proteomes" id="UP000828922"/>
    </source>
</evidence>
<keyword evidence="2" id="KW-1185">Reference proteome</keyword>
<proteinExistence type="predicted"/>
<evidence type="ECO:0000313" key="1">
    <source>
        <dbReference type="EMBL" id="KAH9556989.1"/>
    </source>
</evidence>
<name>A0ACB8HLC7_9BRYO</name>
<accession>A0ACB8HLC7</accession>
<reference evidence="2" key="1">
    <citation type="journal article" date="2022" name="New Phytol.">
        <title>Phylogenomic structure and speciation in an emerging model: the Sphagnum magellanicum complex (Bryophyta).</title>
        <authorList>
            <person name="Shaw A.J."/>
            <person name="Piatkowski B."/>
            <person name="Duffy A.M."/>
            <person name="Aguero B."/>
            <person name="Imwattana K."/>
            <person name="Nieto-Lugilde M."/>
            <person name="Healey A."/>
            <person name="Weston D.J."/>
            <person name="Patel M.N."/>
            <person name="Schmutz J."/>
            <person name="Grimwood J."/>
            <person name="Yavitt J.B."/>
            <person name="Hassel K."/>
            <person name="Stenoien H.K."/>
            <person name="Flatberg K.I."/>
            <person name="Bickford C.P."/>
            <person name="Hicks K.A."/>
        </authorList>
    </citation>
    <scope>NUCLEOTIDE SEQUENCE [LARGE SCALE GENOMIC DNA]</scope>
</reference>
<sequence length="560" mass="61902">MEELQAGGAAGRWKEEAEEEEEEEEEGEVEDSSGRVEKAVEFKERMTPASSVISSTTLNGRSNEAAAAAAAASAATVEVRRGSFSSSSDPVRRQAVTAKKGRPPQLFPQAVAPSSTEQGGVFGNLSQRQDNDNDDVVKKKKLPAKQNPSTSTHDAPPHPQGGGLPRTTYRRPQQQQQQQQESGYDYDSSVGGAAASGMTLQKKKKKKEPVGVVVVPADQNFSMITHAGDRSPSSSFFSNELGIPPHLQAPPDHHQDFSMITQAGERPPFDEFGIPLHLKASPDHHHQDFSMITQAGEKPSFDEFGIPLHLENSRGSSRGGSRNIQDFSIITTHRGDEPDQLSSFNDPRLFSSYQSSFNQRAGANGGYQDQYITPDVGDVPLYKPTQWGKQQQHQQQQQHHQQGLRRGHTMPTHHDKGQQQIGYWEALEAEEHAHPVMRHETHHHAMSLPRTARYQSSDNRIPEMYKRAPPHKFAESPRSPNFEAAPAPRRSPGPRYYEGPGHRAAAAAGSVAWENQSAMDSNNPDRFNTVQYGMPQNHRGKTSTQWKKSKDPEVVCCTIL</sequence>
<comment type="caution">
    <text evidence="1">The sequence shown here is derived from an EMBL/GenBank/DDBJ whole genome shotgun (WGS) entry which is preliminary data.</text>
</comment>
<dbReference type="EMBL" id="CM038913">
    <property type="protein sequence ID" value="KAH9556989.1"/>
    <property type="molecule type" value="Genomic_DNA"/>
</dbReference>
<dbReference type="Proteomes" id="UP000828922">
    <property type="component" value="Linkage Group LG07"/>
</dbReference>
<gene>
    <name evidence="1" type="ORF">CY35_07G062100</name>
</gene>
<protein>
    <submittedName>
        <fullName evidence="1">Uncharacterized protein</fullName>
    </submittedName>
</protein>
<organism evidence="1 2">
    <name type="scientific">Sphagnum magellanicum</name>
    <dbReference type="NCBI Taxonomy" id="128215"/>
    <lineage>
        <taxon>Eukaryota</taxon>
        <taxon>Viridiplantae</taxon>
        <taxon>Streptophyta</taxon>
        <taxon>Embryophyta</taxon>
        <taxon>Bryophyta</taxon>
        <taxon>Sphagnophytina</taxon>
        <taxon>Sphagnopsida</taxon>
        <taxon>Sphagnales</taxon>
        <taxon>Sphagnaceae</taxon>
        <taxon>Sphagnum</taxon>
    </lineage>
</organism>